<dbReference type="SUPFAM" id="SSF53850">
    <property type="entry name" value="Periplasmic binding protein-like II"/>
    <property type="match status" value="1"/>
</dbReference>
<feature type="chain" id="PRO_5047111086" evidence="1">
    <location>
        <begin position="24"/>
        <end position="339"/>
    </location>
</feature>
<accession>A0ABX0K5R0</accession>
<organism evidence="2 3">
    <name type="scientific">Acetobacter conturbans</name>
    <dbReference type="NCBI Taxonomy" id="1737472"/>
    <lineage>
        <taxon>Bacteria</taxon>
        <taxon>Pseudomonadati</taxon>
        <taxon>Pseudomonadota</taxon>
        <taxon>Alphaproteobacteria</taxon>
        <taxon>Acetobacterales</taxon>
        <taxon>Acetobacteraceae</taxon>
        <taxon>Acetobacter</taxon>
    </lineage>
</organism>
<dbReference type="InterPro" id="IPR006059">
    <property type="entry name" value="SBP"/>
</dbReference>
<keyword evidence="3" id="KW-1185">Reference proteome</keyword>
<proteinExistence type="predicted"/>
<dbReference type="Gene3D" id="3.40.190.10">
    <property type="entry name" value="Periplasmic binding protein-like II"/>
    <property type="match status" value="2"/>
</dbReference>
<comment type="caution">
    <text evidence="2">The sequence shown here is derived from an EMBL/GenBank/DDBJ whole genome shotgun (WGS) entry which is preliminary data.</text>
</comment>
<reference evidence="2 3" key="1">
    <citation type="journal article" date="2020" name="Int. J. Syst. Evol. Microbiol.">
        <title>Novel acetic acid bacteria from cider fermentations: Acetobacter conturbans sp. nov. and Acetobacter fallax sp. nov.</title>
        <authorList>
            <person name="Sombolestani A.S."/>
            <person name="Cleenwerck I."/>
            <person name="Cnockaert M."/>
            <person name="Borremans W."/>
            <person name="Wieme A.D."/>
            <person name="De Vuyst L."/>
            <person name="Vandamme P."/>
        </authorList>
    </citation>
    <scope>NUCLEOTIDE SEQUENCE [LARGE SCALE GENOMIC DNA]</scope>
    <source>
        <strain evidence="2 3">LMG 1627</strain>
    </source>
</reference>
<evidence type="ECO:0000256" key="1">
    <source>
        <dbReference type="SAM" id="SignalP"/>
    </source>
</evidence>
<dbReference type="EMBL" id="WOSY01000010">
    <property type="protein sequence ID" value="NHN89302.1"/>
    <property type="molecule type" value="Genomic_DNA"/>
</dbReference>
<evidence type="ECO:0000313" key="3">
    <source>
        <dbReference type="Proteomes" id="UP000631653"/>
    </source>
</evidence>
<dbReference type="Pfam" id="PF13416">
    <property type="entry name" value="SBP_bac_8"/>
    <property type="match status" value="1"/>
</dbReference>
<sequence length="339" mass="36840">MLAGAGLTAVLSFAALGSPAASARTGKPRSTAIVVATPSGKLNCTLNETIWRPFTQLTHQKIRTVSWNDAIATSHQDIRVNSQNWSLALVEDDAAQAGCAAGLFVSSPSADVEARDPNACGVPALSLDFALSWDSSRFSGRPNWRDFWDVARNPGKRGLRADPRGTLEAALLSEGVPLNAIYSTLSTPEGLDRAFRRLSQLRPYIVWWKSPEEAMYILTSGAALMGLAPTAEVLRTNATLPAPRFRILWFPLLRINYDWVIPTGGTRDLTTARALQTWASASEQQNALNGRLISAPPTSGPDALPNPGGIPPALPLNATFWREHFPAIEARFDKWRSMR</sequence>
<name>A0ABX0K5R0_9PROT</name>
<dbReference type="Proteomes" id="UP000631653">
    <property type="component" value="Unassembled WGS sequence"/>
</dbReference>
<feature type="signal peptide" evidence="1">
    <location>
        <begin position="1"/>
        <end position="23"/>
    </location>
</feature>
<gene>
    <name evidence="2" type="ORF">GOB81_11785</name>
</gene>
<evidence type="ECO:0000313" key="2">
    <source>
        <dbReference type="EMBL" id="NHN89302.1"/>
    </source>
</evidence>
<protein>
    <submittedName>
        <fullName evidence="2">Extracellular solute-binding protein</fullName>
    </submittedName>
</protein>
<keyword evidence="1" id="KW-0732">Signal</keyword>